<evidence type="ECO:0000256" key="6">
    <source>
        <dbReference type="ARBA" id="ARBA00022792"/>
    </source>
</evidence>
<dbReference type="PANTHER" id="PTHR45829">
    <property type="entry name" value="MITOCHONDRIAL CARRIER PROTEIN RIM2"/>
    <property type="match status" value="1"/>
</dbReference>
<keyword evidence="9 10" id="KW-0472">Membrane</keyword>
<evidence type="ECO:0000256" key="9">
    <source>
        <dbReference type="ARBA" id="ARBA00023136"/>
    </source>
</evidence>
<dbReference type="Proteomes" id="UP000252519">
    <property type="component" value="Unassembled WGS sequence"/>
</dbReference>
<evidence type="ECO:0000256" key="10">
    <source>
        <dbReference type="PROSITE-ProRule" id="PRU00282"/>
    </source>
</evidence>
<dbReference type="Gene3D" id="1.50.40.10">
    <property type="entry name" value="Mitochondrial carrier domain"/>
    <property type="match status" value="1"/>
</dbReference>
<keyword evidence="6" id="KW-0999">Mitochondrion inner membrane</keyword>
<accession>A0A368G356</accession>
<name>A0A368G356_ANCCA</name>
<gene>
    <name evidence="12" type="ORF">ANCCAN_15956</name>
</gene>
<dbReference type="PROSITE" id="PS50920">
    <property type="entry name" value="SOLCAR"/>
    <property type="match status" value="1"/>
</dbReference>
<evidence type="ECO:0000313" key="13">
    <source>
        <dbReference type="Proteomes" id="UP000252519"/>
    </source>
</evidence>
<organism evidence="12 13">
    <name type="scientific">Ancylostoma caninum</name>
    <name type="common">Dog hookworm</name>
    <dbReference type="NCBI Taxonomy" id="29170"/>
    <lineage>
        <taxon>Eukaryota</taxon>
        <taxon>Metazoa</taxon>
        <taxon>Ecdysozoa</taxon>
        <taxon>Nematoda</taxon>
        <taxon>Chromadorea</taxon>
        <taxon>Rhabditida</taxon>
        <taxon>Rhabditina</taxon>
        <taxon>Rhabditomorpha</taxon>
        <taxon>Strongyloidea</taxon>
        <taxon>Ancylostomatidae</taxon>
        <taxon>Ancylostomatinae</taxon>
        <taxon>Ancylostoma</taxon>
    </lineage>
</organism>
<evidence type="ECO:0000313" key="12">
    <source>
        <dbReference type="EMBL" id="RCN38118.1"/>
    </source>
</evidence>
<dbReference type="EMBL" id="JOJR01000421">
    <property type="protein sequence ID" value="RCN38118.1"/>
    <property type="molecule type" value="Genomic_DNA"/>
</dbReference>
<dbReference type="InterPro" id="IPR018108">
    <property type="entry name" value="MCP_transmembrane"/>
</dbReference>
<dbReference type="STRING" id="29170.A0A368G356"/>
<reference evidence="12 13" key="1">
    <citation type="submission" date="2014-10" db="EMBL/GenBank/DDBJ databases">
        <title>Draft genome of the hookworm Ancylostoma caninum.</title>
        <authorList>
            <person name="Mitreva M."/>
        </authorList>
    </citation>
    <scope>NUCLEOTIDE SEQUENCE [LARGE SCALE GENOMIC DNA]</scope>
    <source>
        <strain evidence="12 13">Baltimore</strain>
    </source>
</reference>
<dbReference type="InterPro" id="IPR049562">
    <property type="entry name" value="SLC25A33/36-like"/>
</dbReference>
<keyword evidence="8" id="KW-0496">Mitochondrion</keyword>
<dbReference type="SUPFAM" id="SSF103506">
    <property type="entry name" value="Mitochondrial carrier"/>
    <property type="match status" value="1"/>
</dbReference>
<evidence type="ECO:0000256" key="5">
    <source>
        <dbReference type="ARBA" id="ARBA00022737"/>
    </source>
</evidence>
<protein>
    <submittedName>
        <fullName evidence="12">Uncharacterized protein</fullName>
    </submittedName>
</protein>
<dbReference type="Pfam" id="PF00153">
    <property type="entry name" value="Mito_carr"/>
    <property type="match status" value="1"/>
</dbReference>
<keyword evidence="13" id="KW-1185">Reference proteome</keyword>
<evidence type="ECO:0000256" key="4">
    <source>
        <dbReference type="ARBA" id="ARBA00022692"/>
    </source>
</evidence>
<keyword evidence="5" id="KW-0677">Repeat</keyword>
<evidence type="ECO:0000256" key="1">
    <source>
        <dbReference type="ARBA" id="ARBA00004448"/>
    </source>
</evidence>
<evidence type="ECO:0000256" key="7">
    <source>
        <dbReference type="ARBA" id="ARBA00022989"/>
    </source>
</evidence>
<comment type="caution">
    <text evidence="12">The sequence shown here is derived from an EMBL/GenBank/DDBJ whole genome shotgun (WGS) entry which is preliminary data.</text>
</comment>
<keyword evidence="3 11" id="KW-0813">Transport</keyword>
<dbReference type="InterPro" id="IPR023395">
    <property type="entry name" value="MCP_dom_sf"/>
</dbReference>
<proteinExistence type="inferred from homology"/>
<evidence type="ECO:0000256" key="8">
    <source>
        <dbReference type="ARBA" id="ARBA00023128"/>
    </source>
</evidence>
<comment type="similarity">
    <text evidence="2 11">Belongs to the mitochondrial carrier (TC 2.A.29) family.</text>
</comment>
<feature type="repeat" description="Solcar" evidence="10">
    <location>
        <begin position="1"/>
        <end position="70"/>
    </location>
</feature>
<sequence>MSFDLSRFVQSQAQDSTNTPRRRLNIIRYFSHIIKNEGFGALYKGLLPNLVGVAPSKAVYFYSYSTSKRFWNDSEIFVPNSAIVHMVSAGSAEQLWYSLKDQIGEIKDI</sequence>
<dbReference type="OrthoDB" id="5843779at2759"/>
<evidence type="ECO:0000256" key="11">
    <source>
        <dbReference type="RuleBase" id="RU000488"/>
    </source>
</evidence>
<keyword evidence="4 10" id="KW-0812">Transmembrane</keyword>
<evidence type="ECO:0000256" key="2">
    <source>
        <dbReference type="ARBA" id="ARBA00006375"/>
    </source>
</evidence>
<evidence type="ECO:0000256" key="3">
    <source>
        <dbReference type="ARBA" id="ARBA00022448"/>
    </source>
</evidence>
<dbReference type="PANTHER" id="PTHR45829:SF4">
    <property type="entry name" value="MITOCHONDRIAL CARRIER PROTEIN RIM2"/>
    <property type="match status" value="1"/>
</dbReference>
<keyword evidence="7" id="KW-1133">Transmembrane helix</keyword>
<dbReference type="GO" id="GO:1990519">
    <property type="term" value="P:pyrimidine nucleotide import into mitochondrion"/>
    <property type="evidence" value="ECO:0007669"/>
    <property type="project" value="TreeGrafter"/>
</dbReference>
<dbReference type="GO" id="GO:0005743">
    <property type="term" value="C:mitochondrial inner membrane"/>
    <property type="evidence" value="ECO:0007669"/>
    <property type="project" value="UniProtKB-SubCell"/>
</dbReference>
<comment type="subcellular location">
    <subcellularLocation>
        <location evidence="1">Mitochondrion inner membrane</location>
        <topology evidence="1">Multi-pass membrane protein</topology>
    </subcellularLocation>
</comment>
<dbReference type="AlphaFoldDB" id="A0A368G356"/>
<dbReference type="GO" id="GO:0015218">
    <property type="term" value="F:pyrimidine nucleotide transmembrane transporter activity"/>
    <property type="evidence" value="ECO:0007669"/>
    <property type="project" value="InterPro"/>
</dbReference>